<evidence type="ECO:0000256" key="1">
    <source>
        <dbReference type="SAM" id="MobiDB-lite"/>
    </source>
</evidence>
<dbReference type="InterPro" id="IPR008978">
    <property type="entry name" value="HSP20-like_chaperone"/>
</dbReference>
<sequence length="386" mass="43006">MGHRLDLLAFCLLAASAILWVTRAAKEPSPLVEIEKAVNSSQWQYASDLLKQEVVAGRGPELDFKIRQRHPADDHREPSRSPHTKGSVKTSEILPASWSIGVLPNLIGLCGACLKEYPFNALSEEVGSDDFPFTQGRNAQIASHLHHEADNLVRLLDRDYAMGHHAKVTPAIQWAQNSTHVFINIKYSHRWNSPGALHVTDPSLAVSSCCFNFSATGEHSGVVKQYLLSFELAHDSSVGRMTVTLEKAEGNIKWRQLVVDPKRQPSLGHVGRWLDLEERYAQEMSALPYQNDTDRPKPAASTPAPSRQLQGGRPERAWVKMARFARARLIPKFLRVYLPKSKDSPAVVLAAAGAFWAVMMATVVVVMRAYNSKKQHNGRRSADKRD</sequence>
<keyword evidence="3" id="KW-0732">Signal</keyword>
<dbReference type="PROSITE" id="PS51203">
    <property type="entry name" value="CS"/>
    <property type="match status" value="1"/>
</dbReference>
<dbReference type="Proteomes" id="UP000553632">
    <property type="component" value="Unassembled WGS sequence"/>
</dbReference>
<dbReference type="AlphaFoldDB" id="A0A7J6RSP0"/>
<evidence type="ECO:0000256" key="3">
    <source>
        <dbReference type="SAM" id="SignalP"/>
    </source>
</evidence>
<evidence type="ECO:0000256" key="2">
    <source>
        <dbReference type="SAM" id="Phobius"/>
    </source>
</evidence>
<gene>
    <name evidence="5" type="ORF">FOZ63_015221</name>
</gene>
<feature type="transmembrane region" description="Helical" evidence="2">
    <location>
        <begin position="346"/>
        <end position="370"/>
    </location>
</feature>
<dbReference type="InterPro" id="IPR007052">
    <property type="entry name" value="CS_dom"/>
</dbReference>
<feature type="domain" description="CS" evidence="4">
    <location>
        <begin position="167"/>
        <end position="277"/>
    </location>
</feature>
<keyword evidence="2" id="KW-0472">Membrane</keyword>
<evidence type="ECO:0000313" key="6">
    <source>
        <dbReference type="Proteomes" id="UP000553632"/>
    </source>
</evidence>
<comment type="caution">
    <text evidence="5">The sequence shown here is derived from an EMBL/GenBank/DDBJ whole genome shotgun (WGS) entry which is preliminary data.</text>
</comment>
<dbReference type="CDD" id="cd06463">
    <property type="entry name" value="p23_like"/>
    <property type="match status" value="1"/>
</dbReference>
<feature type="chain" id="PRO_5029721016" description="CS domain-containing protein" evidence="3">
    <location>
        <begin position="25"/>
        <end position="386"/>
    </location>
</feature>
<dbReference type="EMBL" id="JABANO010023453">
    <property type="protein sequence ID" value="KAF4723523.1"/>
    <property type="molecule type" value="Genomic_DNA"/>
</dbReference>
<evidence type="ECO:0000313" key="5">
    <source>
        <dbReference type="EMBL" id="KAF4723523.1"/>
    </source>
</evidence>
<feature type="signal peptide" evidence="3">
    <location>
        <begin position="1"/>
        <end position="24"/>
    </location>
</feature>
<feature type="region of interest" description="Disordered" evidence="1">
    <location>
        <begin position="67"/>
        <end position="90"/>
    </location>
</feature>
<protein>
    <recommendedName>
        <fullName evidence="4">CS domain-containing protein</fullName>
    </recommendedName>
</protein>
<keyword evidence="6" id="KW-1185">Reference proteome</keyword>
<proteinExistence type="predicted"/>
<reference evidence="5 6" key="1">
    <citation type="submission" date="2020-04" db="EMBL/GenBank/DDBJ databases">
        <title>Perkinsus olseni comparative genomics.</title>
        <authorList>
            <person name="Bogema D.R."/>
        </authorList>
    </citation>
    <scope>NUCLEOTIDE SEQUENCE [LARGE SCALE GENOMIC DNA]</scope>
    <source>
        <strain evidence="5 6">ATCC PRA-207</strain>
    </source>
</reference>
<dbReference type="Gene3D" id="2.60.40.790">
    <property type="match status" value="1"/>
</dbReference>
<feature type="compositionally biased region" description="Basic and acidic residues" evidence="1">
    <location>
        <begin position="67"/>
        <end position="80"/>
    </location>
</feature>
<keyword evidence="2" id="KW-0812">Transmembrane</keyword>
<name>A0A7J6RSP0_PEROL</name>
<dbReference type="SUPFAM" id="SSF49764">
    <property type="entry name" value="HSP20-like chaperones"/>
    <property type="match status" value="1"/>
</dbReference>
<organism evidence="5 6">
    <name type="scientific">Perkinsus olseni</name>
    <name type="common">Perkinsus atlanticus</name>
    <dbReference type="NCBI Taxonomy" id="32597"/>
    <lineage>
        <taxon>Eukaryota</taxon>
        <taxon>Sar</taxon>
        <taxon>Alveolata</taxon>
        <taxon>Perkinsozoa</taxon>
        <taxon>Perkinsea</taxon>
        <taxon>Perkinsida</taxon>
        <taxon>Perkinsidae</taxon>
        <taxon>Perkinsus</taxon>
    </lineage>
</organism>
<accession>A0A7J6RSP0</accession>
<feature type="region of interest" description="Disordered" evidence="1">
    <location>
        <begin position="287"/>
        <end position="313"/>
    </location>
</feature>
<keyword evidence="2" id="KW-1133">Transmembrane helix</keyword>
<evidence type="ECO:0000259" key="4">
    <source>
        <dbReference type="PROSITE" id="PS51203"/>
    </source>
</evidence>